<evidence type="ECO:0000313" key="7">
    <source>
        <dbReference type="EMBL" id="KAK5965414.1"/>
    </source>
</evidence>
<feature type="non-terminal residue" evidence="7">
    <location>
        <position position="1"/>
    </location>
</feature>
<dbReference type="InterPro" id="IPR006900">
    <property type="entry name" value="Sec23/24_helical_dom"/>
</dbReference>
<dbReference type="Gene3D" id="3.60.21.50">
    <property type="match status" value="1"/>
</dbReference>
<dbReference type="GO" id="GO:0030127">
    <property type="term" value="C:COPII vesicle coat"/>
    <property type="evidence" value="ECO:0007669"/>
    <property type="project" value="InterPro"/>
</dbReference>
<dbReference type="PANTHER" id="PTHR10416:SF0">
    <property type="entry name" value="DNA POLYMERASE DELTA SUBUNIT 2"/>
    <property type="match status" value="1"/>
</dbReference>
<dbReference type="Proteomes" id="UP001331761">
    <property type="component" value="Unassembled WGS sequence"/>
</dbReference>
<evidence type="ECO:0000256" key="2">
    <source>
        <dbReference type="ARBA" id="ARBA00022705"/>
    </source>
</evidence>
<dbReference type="InterPro" id="IPR036180">
    <property type="entry name" value="Gelsolin-like_dom_sf"/>
</dbReference>
<comment type="caution">
    <text evidence="7">The sequence shown here is derived from an EMBL/GenBank/DDBJ whole genome shotgun (WGS) entry which is preliminary data.</text>
</comment>
<feature type="domain" description="DNA polymerase delta subunit OB-fold" evidence="6">
    <location>
        <begin position="294"/>
        <end position="425"/>
    </location>
</feature>
<feature type="domain" description="Gelsolin-like" evidence="3">
    <location>
        <begin position="161"/>
        <end position="226"/>
    </location>
</feature>
<feature type="domain" description="DNA polymerase alpha/delta/epsilon subunit B" evidence="4">
    <location>
        <begin position="445"/>
        <end position="664"/>
    </location>
</feature>
<proteinExistence type="inferred from homology"/>
<dbReference type="GO" id="GO:0006886">
    <property type="term" value="P:intracellular protein transport"/>
    <property type="evidence" value="ECO:0007669"/>
    <property type="project" value="InterPro"/>
</dbReference>
<dbReference type="InterPro" id="IPR007185">
    <property type="entry name" value="DNA_pol_a/d/e_bsu"/>
</dbReference>
<dbReference type="GO" id="GO:0043625">
    <property type="term" value="C:delta DNA polymerase complex"/>
    <property type="evidence" value="ECO:0007669"/>
    <property type="project" value="TreeGrafter"/>
</dbReference>
<dbReference type="InterPro" id="IPR007123">
    <property type="entry name" value="Gelsolin-like_dom"/>
</dbReference>
<reference evidence="7 8" key="1">
    <citation type="submission" date="2019-10" db="EMBL/GenBank/DDBJ databases">
        <title>Assembly and Annotation for the nematode Trichostrongylus colubriformis.</title>
        <authorList>
            <person name="Martin J."/>
        </authorList>
    </citation>
    <scope>NUCLEOTIDE SEQUENCE [LARGE SCALE GENOMIC DNA]</scope>
    <source>
        <strain evidence="7">G859</strain>
        <tissue evidence="7">Whole worm</tissue>
    </source>
</reference>
<feature type="domain" description="Sec23/Sec24 helical" evidence="5">
    <location>
        <begin position="35"/>
        <end position="136"/>
    </location>
</feature>
<evidence type="ECO:0000259" key="4">
    <source>
        <dbReference type="Pfam" id="PF04042"/>
    </source>
</evidence>
<organism evidence="7 8">
    <name type="scientific">Trichostrongylus colubriformis</name>
    <name type="common">Black scour worm</name>
    <dbReference type="NCBI Taxonomy" id="6319"/>
    <lineage>
        <taxon>Eukaryota</taxon>
        <taxon>Metazoa</taxon>
        <taxon>Ecdysozoa</taxon>
        <taxon>Nematoda</taxon>
        <taxon>Chromadorea</taxon>
        <taxon>Rhabditida</taxon>
        <taxon>Rhabditina</taxon>
        <taxon>Rhabditomorpha</taxon>
        <taxon>Strongyloidea</taxon>
        <taxon>Trichostrongylidae</taxon>
        <taxon>Trichostrongylus</taxon>
    </lineage>
</organism>
<dbReference type="Gene3D" id="2.40.50.430">
    <property type="match status" value="1"/>
</dbReference>
<dbReference type="Pfam" id="PF04042">
    <property type="entry name" value="DNA_pol_E_B"/>
    <property type="match status" value="1"/>
</dbReference>
<gene>
    <name evidence="7" type="ORF">GCK32_005154</name>
</gene>
<evidence type="ECO:0000313" key="8">
    <source>
        <dbReference type="Proteomes" id="UP001331761"/>
    </source>
</evidence>
<name>A0AAN8I951_TRICO</name>
<dbReference type="GO" id="GO:0003677">
    <property type="term" value="F:DNA binding"/>
    <property type="evidence" value="ECO:0007669"/>
    <property type="project" value="InterPro"/>
</dbReference>
<dbReference type="PANTHER" id="PTHR10416">
    <property type="entry name" value="DNA POLYMERASE DELTA SUBUNIT 2"/>
    <property type="match status" value="1"/>
</dbReference>
<evidence type="ECO:0000259" key="5">
    <source>
        <dbReference type="Pfam" id="PF04815"/>
    </source>
</evidence>
<evidence type="ECO:0000256" key="1">
    <source>
        <dbReference type="ARBA" id="ARBA00006035"/>
    </source>
</evidence>
<dbReference type="InterPro" id="IPR036175">
    <property type="entry name" value="Sec23/24_helical_dom_sf"/>
</dbReference>
<dbReference type="InterPro" id="IPR040663">
    <property type="entry name" value="DNA_pol_D_N"/>
</dbReference>
<evidence type="ECO:0000259" key="3">
    <source>
        <dbReference type="Pfam" id="PF00626"/>
    </source>
</evidence>
<dbReference type="Gene3D" id="1.20.120.730">
    <property type="entry name" value="Sec23/Sec24 helical domain"/>
    <property type="match status" value="1"/>
</dbReference>
<dbReference type="Pfam" id="PF18018">
    <property type="entry name" value="DNA_pol_D_N"/>
    <property type="match status" value="1"/>
</dbReference>
<protein>
    <submittedName>
        <fullName evidence="7">DNA polymerase delta small subunit</fullName>
    </submittedName>
</protein>
<dbReference type="Pfam" id="PF04815">
    <property type="entry name" value="Sec23_helical"/>
    <property type="match status" value="1"/>
</dbReference>
<dbReference type="SUPFAM" id="SSF81811">
    <property type="entry name" value="Helical domain of Sec23/24"/>
    <property type="match status" value="1"/>
</dbReference>
<accession>A0AAN8I951</accession>
<dbReference type="GO" id="GO:0006271">
    <property type="term" value="P:DNA strand elongation involved in DNA replication"/>
    <property type="evidence" value="ECO:0007669"/>
    <property type="project" value="TreeGrafter"/>
</dbReference>
<dbReference type="EMBL" id="WIXE01024660">
    <property type="protein sequence ID" value="KAK5965414.1"/>
    <property type="molecule type" value="Genomic_DNA"/>
</dbReference>
<comment type="similarity">
    <text evidence="1">Belongs to the DNA polymerase delta/II small subunit family.</text>
</comment>
<dbReference type="Pfam" id="PF00626">
    <property type="entry name" value="Gelsolin"/>
    <property type="match status" value="1"/>
</dbReference>
<keyword evidence="2" id="KW-0235">DNA replication</keyword>
<keyword evidence="8" id="KW-1185">Reference proteome</keyword>
<dbReference type="AlphaFoldDB" id="A0AAN8I951"/>
<dbReference type="GO" id="GO:0006888">
    <property type="term" value="P:endoplasmic reticulum to Golgi vesicle-mediated transport"/>
    <property type="evidence" value="ECO:0007669"/>
    <property type="project" value="InterPro"/>
</dbReference>
<dbReference type="InterPro" id="IPR024826">
    <property type="entry name" value="DNA_pol_delta/II_ssu"/>
</dbReference>
<sequence length="710" mass="80225">CAILFTSVSGQRRLRILNLCLPVSSDYNQLYRVADQGALVSYLLKNAVQINREKGQKEMKDQIFQRCAQILATYREKVSESAPLGQLILPETLKLLPLFVNSIVKNDAINGGSEMTVDDKVWMIEVIRGMRIDHTMLLLYPKIAPVDHLELQDPQEITAIVSSVRASYDNLSNTRAYLIDNGIVLFLWIGLGIAESWVQDIFGVNNVTMLDTENAQIPEKDNPRSRGLRRAVELIQECGPRKRKLFVIREKDALEPWMKKFLVEMVQRVAPDYTNRSQKFLLTAEDRKDAFERQYNLVYMCRLDLLKTRIIEAGKKELGDEILYKQLEDLEMHEKAFIIGTIEKRISKRPSVLKEIAEDEVVIPEDYDPDEMMSIVSNKDFLEFEDEKQIVKLEGNISMDEVATGCTVGLYGSQVKSDVFEVEKVIWPTPCPQRPWPTKRAGEVIAFLSGLELTGDAVNDKPVTTAYELMARWLSGESTEPHLSQLSSRVERLIVLGESIAIGQAHEFASAVHYLNLNYKEASSNVETIAILDAMLSKISTKTKVDLVPGIGDPCTQQMPQQPIHRACLPKSSMPEASLTLPTNPYQFTFDGLDFLTTSGQNVSDLRRLSGVTSSCDLMKLILRWQHLVPTCPDTVDGFPFDKRDPFIMDDEFPHVMVVGNQPSLESGWFEGSNGEKCLMISVPRFSRTQTIVLLDLDTMEVTSERFGKA</sequence>
<dbReference type="SUPFAM" id="SSF82754">
    <property type="entry name" value="C-terminal, gelsolin-like domain of Sec23/24"/>
    <property type="match status" value="1"/>
</dbReference>
<dbReference type="SUPFAM" id="SSF81995">
    <property type="entry name" value="beta-sandwich domain of Sec23/24"/>
    <property type="match status" value="1"/>
</dbReference>
<evidence type="ECO:0000259" key="6">
    <source>
        <dbReference type="Pfam" id="PF18018"/>
    </source>
</evidence>